<reference evidence="1" key="1">
    <citation type="submission" date="2018-02" db="EMBL/GenBank/DDBJ databases">
        <title>Rhizophora mucronata_Transcriptome.</title>
        <authorList>
            <person name="Meera S.P."/>
            <person name="Sreeshan A."/>
            <person name="Augustine A."/>
        </authorList>
    </citation>
    <scope>NUCLEOTIDE SEQUENCE</scope>
    <source>
        <tissue evidence="1">Leaf</tissue>
    </source>
</reference>
<evidence type="ECO:0000313" key="1">
    <source>
        <dbReference type="EMBL" id="MBX38866.1"/>
    </source>
</evidence>
<protein>
    <submittedName>
        <fullName evidence="1">Uncharacterized protein</fullName>
    </submittedName>
</protein>
<accession>A0A2P2N8U0</accession>
<name>A0A2P2N8U0_RHIMU</name>
<dbReference type="EMBL" id="GGEC01058382">
    <property type="protein sequence ID" value="MBX38866.1"/>
    <property type="molecule type" value="Transcribed_RNA"/>
</dbReference>
<dbReference type="AlphaFoldDB" id="A0A2P2N8U0"/>
<organism evidence="1">
    <name type="scientific">Rhizophora mucronata</name>
    <name type="common">Asiatic mangrove</name>
    <dbReference type="NCBI Taxonomy" id="61149"/>
    <lineage>
        <taxon>Eukaryota</taxon>
        <taxon>Viridiplantae</taxon>
        <taxon>Streptophyta</taxon>
        <taxon>Embryophyta</taxon>
        <taxon>Tracheophyta</taxon>
        <taxon>Spermatophyta</taxon>
        <taxon>Magnoliopsida</taxon>
        <taxon>eudicotyledons</taxon>
        <taxon>Gunneridae</taxon>
        <taxon>Pentapetalae</taxon>
        <taxon>rosids</taxon>
        <taxon>fabids</taxon>
        <taxon>Malpighiales</taxon>
        <taxon>Rhizophoraceae</taxon>
        <taxon>Rhizophora</taxon>
    </lineage>
</organism>
<proteinExistence type="predicted"/>
<sequence>MTSELIHSSNKLRSQWYNWYINNYNSLKN</sequence>